<dbReference type="EMBL" id="FNBG01000005">
    <property type="protein sequence ID" value="SDF05345.1"/>
    <property type="molecule type" value="Genomic_DNA"/>
</dbReference>
<gene>
    <name evidence="1" type="ORF">SAMN04488542_10580</name>
</gene>
<dbReference type="AlphaFoldDB" id="A0A1G7HY69"/>
<organism evidence="1 2">
    <name type="scientific">Fontibacillus panacisegetis</name>
    <dbReference type="NCBI Taxonomy" id="670482"/>
    <lineage>
        <taxon>Bacteria</taxon>
        <taxon>Bacillati</taxon>
        <taxon>Bacillota</taxon>
        <taxon>Bacilli</taxon>
        <taxon>Bacillales</taxon>
        <taxon>Paenibacillaceae</taxon>
        <taxon>Fontibacillus</taxon>
    </lineage>
</organism>
<name>A0A1G7HY69_9BACL</name>
<protein>
    <submittedName>
        <fullName evidence="1">Uncharacterized protein</fullName>
    </submittedName>
</protein>
<evidence type="ECO:0000313" key="2">
    <source>
        <dbReference type="Proteomes" id="UP000198972"/>
    </source>
</evidence>
<keyword evidence="2" id="KW-1185">Reference proteome</keyword>
<evidence type="ECO:0000313" key="1">
    <source>
        <dbReference type="EMBL" id="SDF05345.1"/>
    </source>
</evidence>
<sequence>MIKVIVDYSTNRLIDHGKFLFERKVTTLDIANHNCTKEELHTIAKQSVIGIEQTCFRESNKNKWMYDNKCLG</sequence>
<reference evidence="1 2" key="1">
    <citation type="submission" date="2016-10" db="EMBL/GenBank/DDBJ databases">
        <authorList>
            <person name="de Groot N.N."/>
        </authorList>
    </citation>
    <scope>NUCLEOTIDE SEQUENCE [LARGE SCALE GENOMIC DNA]</scope>
    <source>
        <strain evidence="1 2">DSM 28129</strain>
    </source>
</reference>
<dbReference type="Proteomes" id="UP000198972">
    <property type="component" value="Unassembled WGS sequence"/>
</dbReference>
<dbReference type="STRING" id="670482.SAMN04488542_10580"/>
<proteinExistence type="predicted"/>
<accession>A0A1G7HY69</accession>